<evidence type="ECO:0000313" key="2">
    <source>
        <dbReference type="Proteomes" id="UP000606786"/>
    </source>
</evidence>
<name>A0A811TYV3_CERCA</name>
<evidence type="ECO:0000313" key="1">
    <source>
        <dbReference type="EMBL" id="CAD6992034.1"/>
    </source>
</evidence>
<proteinExistence type="predicted"/>
<organism evidence="1 2">
    <name type="scientific">Ceratitis capitata</name>
    <name type="common">Mediterranean fruit fly</name>
    <name type="synonym">Tephritis capitata</name>
    <dbReference type="NCBI Taxonomy" id="7213"/>
    <lineage>
        <taxon>Eukaryota</taxon>
        <taxon>Metazoa</taxon>
        <taxon>Ecdysozoa</taxon>
        <taxon>Arthropoda</taxon>
        <taxon>Hexapoda</taxon>
        <taxon>Insecta</taxon>
        <taxon>Pterygota</taxon>
        <taxon>Neoptera</taxon>
        <taxon>Endopterygota</taxon>
        <taxon>Diptera</taxon>
        <taxon>Brachycera</taxon>
        <taxon>Muscomorpha</taxon>
        <taxon>Tephritoidea</taxon>
        <taxon>Tephritidae</taxon>
        <taxon>Ceratitis</taxon>
        <taxon>Ceratitis</taxon>
    </lineage>
</organism>
<keyword evidence="2" id="KW-1185">Reference proteome</keyword>
<dbReference type="EMBL" id="CAJHJT010000001">
    <property type="protein sequence ID" value="CAD6992034.1"/>
    <property type="molecule type" value="Genomic_DNA"/>
</dbReference>
<sequence length="110" mass="12396">MPLRHDVKKPFCIFALKSFRNQLLTHTNVPRRKPSSTFSIPAGQTARSSVGGVNAEFVISTGGVMTHTHLCAKVLIEGKVQRHWQVRVSDPLVCQRYAPTRLKQFLDNLQ</sequence>
<comment type="caution">
    <text evidence="1">The sequence shown here is derived from an EMBL/GenBank/DDBJ whole genome shotgun (WGS) entry which is preliminary data.</text>
</comment>
<dbReference type="AlphaFoldDB" id="A0A811TYV3"/>
<gene>
    <name evidence="1" type="ORF">CCAP1982_LOCUS915</name>
</gene>
<accession>A0A811TYV3</accession>
<dbReference type="Proteomes" id="UP000606786">
    <property type="component" value="Unassembled WGS sequence"/>
</dbReference>
<reference evidence="1" key="1">
    <citation type="submission" date="2020-11" db="EMBL/GenBank/DDBJ databases">
        <authorList>
            <person name="Whitehead M."/>
        </authorList>
    </citation>
    <scope>NUCLEOTIDE SEQUENCE</scope>
    <source>
        <strain evidence="1">EGII</strain>
    </source>
</reference>
<protein>
    <submittedName>
        <fullName evidence="1">(Mediterranean fruit fly) hypothetical protein</fullName>
    </submittedName>
</protein>